<keyword evidence="6" id="KW-1185">Reference proteome</keyword>
<reference evidence="5 6" key="1">
    <citation type="submission" date="2018-12" db="EMBL/GenBank/DDBJ databases">
        <title>Dyella dinghuensis sp. nov. DHOA06 and Dyella choica sp. nov. 4M-K27, isolated from forest soil.</title>
        <authorList>
            <person name="Qiu L.-H."/>
            <person name="Gao Z.-H."/>
        </authorList>
    </citation>
    <scope>NUCLEOTIDE SEQUENCE [LARGE SCALE GENOMIC DNA]</scope>
    <source>
        <strain evidence="5 6">4M-K27</strain>
    </source>
</reference>
<comment type="subcellular location">
    <subcellularLocation>
        <location evidence="1">Cytoplasm</location>
    </subcellularLocation>
</comment>
<dbReference type="EMBL" id="RYYV01000004">
    <property type="protein sequence ID" value="RUL77563.1"/>
    <property type="molecule type" value="Genomic_DNA"/>
</dbReference>
<keyword evidence="3" id="KW-0963">Cytoplasm</keyword>
<evidence type="ECO:0000256" key="3">
    <source>
        <dbReference type="ARBA" id="ARBA00022490"/>
    </source>
</evidence>
<dbReference type="Gene3D" id="2.30.30.40">
    <property type="entry name" value="SH3 Domains"/>
    <property type="match status" value="1"/>
</dbReference>
<dbReference type="GO" id="GO:0005829">
    <property type="term" value="C:cytosol"/>
    <property type="evidence" value="ECO:0007669"/>
    <property type="project" value="TreeGrafter"/>
</dbReference>
<comment type="caution">
    <text evidence="5">The sequence shown here is derived from an EMBL/GenBank/DDBJ whole genome shotgun (WGS) entry which is preliminary data.</text>
</comment>
<dbReference type="PANTHER" id="PTHR22617">
    <property type="entry name" value="CHEMOTAXIS SENSOR HISTIDINE KINASE-RELATED"/>
    <property type="match status" value="1"/>
</dbReference>
<dbReference type="OrthoDB" id="21516at2"/>
<sequence>MVTDTEAPVMRRADIDACWNSIGVRGDHSCAALVQHVHCRNCPVYAAAAAELLDAPLPNDHLSFWTPLVAQAPTSTEEAEVLSLVIFRAGGELLALPTRTFKEVVGHRMIHAIPHRRDGVILGITNIRGELVVCASLLHLLGLEATPKKKGDKQNMLNERMLVIEHKGTHTAFPVDEIHEVGRFRVADFGDVPSTLAKAASTYVKAIVTWQGRSAGLLDDQLLLFTINRSLTLATT</sequence>
<dbReference type="GO" id="GO:0006935">
    <property type="term" value="P:chemotaxis"/>
    <property type="evidence" value="ECO:0007669"/>
    <property type="project" value="InterPro"/>
</dbReference>
<evidence type="ECO:0000259" key="4">
    <source>
        <dbReference type="PROSITE" id="PS50851"/>
    </source>
</evidence>
<dbReference type="Gene3D" id="2.40.50.180">
    <property type="entry name" value="CheA-289, Domain 4"/>
    <property type="match status" value="1"/>
</dbReference>
<dbReference type="PROSITE" id="PS50851">
    <property type="entry name" value="CHEW"/>
    <property type="match status" value="1"/>
</dbReference>
<dbReference type="GO" id="GO:0007165">
    <property type="term" value="P:signal transduction"/>
    <property type="evidence" value="ECO:0007669"/>
    <property type="project" value="InterPro"/>
</dbReference>
<dbReference type="Pfam" id="PF01584">
    <property type="entry name" value="CheW"/>
    <property type="match status" value="1"/>
</dbReference>
<dbReference type="AlphaFoldDB" id="A0A3S0PPR4"/>
<feature type="domain" description="CheW-like" evidence="4">
    <location>
        <begin position="81"/>
        <end position="229"/>
    </location>
</feature>
<organism evidence="5 6">
    <name type="scientific">Dyella choica</name>
    <dbReference type="NCBI Taxonomy" id="1927959"/>
    <lineage>
        <taxon>Bacteria</taxon>
        <taxon>Pseudomonadati</taxon>
        <taxon>Pseudomonadota</taxon>
        <taxon>Gammaproteobacteria</taxon>
        <taxon>Lysobacterales</taxon>
        <taxon>Rhodanobacteraceae</taxon>
        <taxon>Dyella</taxon>
    </lineage>
</organism>
<dbReference type="SMART" id="SM00260">
    <property type="entry name" value="CheW"/>
    <property type="match status" value="1"/>
</dbReference>
<dbReference type="InterPro" id="IPR036061">
    <property type="entry name" value="CheW-like_dom_sf"/>
</dbReference>
<evidence type="ECO:0000313" key="6">
    <source>
        <dbReference type="Proteomes" id="UP000274358"/>
    </source>
</evidence>
<dbReference type="InterPro" id="IPR039315">
    <property type="entry name" value="CheW"/>
</dbReference>
<protein>
    <recommendedName>
        <fullName evidence="2">Chemotaxis protein CheW</fullName>
    </recommendedName>
</protein>
<dbReference type="PANTHER" id="PTHR22617:SF45">
    <property type="entry name" value="CHEMOTAXIS PROTEIN CHEW"/>
    <property type="match status" value="1"/>
</dbReference>
<evidence type="ECO:0000256" key="1">
    <source>
        <dbReference type="ARBA" id="ARBA00004496"/>
    </source>
</evidence>
<dbReference type="Proteomes" id="UP000274358">
    <property type="component" value="Unassembled WGS sequence"/>
</dbReference>
<dbReference type="RefSeq" id="WP_126683958.1">
    <property type="nucleotide sequence ID" value="NZ_RYYV01000004.1"/>
</dbReference>
<evidence type="ECO:0000256" key="2">
    <source>
        <dbReference type="ARBA" id="ARBA00021483"/>
    </source>
</evidence>
<accession>A0A3S0PPR4</accession>
<gene>
    <name evidence="5" type="ORF">EKH80_06700</name>
</gene>
<name>A0A3S0PPR4_9GAMM</name>
<evidence type="ECO:0000313" key="5">
    <source>
        <dbReference type="EMBL" id="RUL77563.1"/>
    </source>
</evidence>
<proteinExistence type="predicted"/>
<dbReference type="SUPFAM" id="SSF50341">
    <property type="entry name" value="CheW-like"/>
    <property type="match status" value="1"/>
</dbReference>
<dbReference type="InterPro" id="IPR002545">
    <property type="entry name" value="CheW-lke_dom"/>
</dbReference>